<dbReference type="SUPFAM" id="SSF140106">
    <property type="entry name" value="Calcyclin-binding protein-like"/>
    <property type="match status" value="1"/>
</dbReference>
<dbReference type="Proteomes" id="UP000002358">
    <property type="component" value="Chromosome 2"/>
</dbReference>
<evidence type="ECO:0000313" key="13">
    <source>
        <dbReference type="EnsemblMetazoa" id="XP_008212484"/>
    </source>
</evidence>
<reference evidence="13" key="1">
    <citation type="submission" date="2021-01" db="UniProtKB">
        <authorList>
            <consortium name="EnsemblMetazoa"/>
        </authorList>
    </citation>
    <scope>IDENTIFICATION</scope>
</reference>
<dbReference type="InParanoid" id="A0A7M7HEU3"/>
<accession>A0A7M7HEU3</accession>
<dbReference type="GO" id="GO:0015631">
    <property type="term" value="F:tubulin binding"/>
    <property type="evidence" value="ECO:0007669"/>
    <property type="project" value="InterPro"/>
</dbReference>
<dbReference type="FunCoup" id="A0A7M7HEU3">
    <property type="interactions" value="2213"/>
</dbReference>
<dbReference type="InterPro" id="IPR052289">
    <property type="entry name" value="Calcyclin-binding_UBL-bridge"/>
</dbReference>
<dbReference type="InterPro" id="IPR015120">
    <property type="entry name" value="Siah-Interact_N"/>
</dbReference>
<organism evidence="13 14">
    <name type="scientific">Nasonia vitripennis</name>
    <name type="common">Parasitic wasp</name>
    <dbReference type="NCBI Taxonomy" id="7425"/>
    <lineage>
        <taxon>Eukaryota</taxon>
        <taxon>Metazoa</taxon>
        <taxon>Ecdysozoa</taxon>
        <taxon>Arthropoda</taxon>
        <taxon>Hexapoda</taxon>
        <taxon>Insecta</taxon>
        <taxon>Pterygota</taxon>
        <taxon>Neoptera</taxon>
        <taxon>Endopterygota</taxon>
        <taxon>Hymenoptera</taxon>
        <taxon>Apocrita</taxon>
        <taxon>Proctotrupomorpha</taxon>
        <taxon>Chalcidoidea</taxon>
        <taxon>Pteromalidae</taxon>
        <taxon>Pteromalinae</taxon>
        <taxon>Nasonia</taxon>
    </lineage>
</organism>
<dbReference type="GO" id="GO:0005634">
    <property type="term" value="C:nucleus"/>
    <property type="evidence" value="ECO:0007669"/>
    <property type="project" value="UniProtKB-SubCell"/>
</dbReference>
<evidence type="ECO:0000256" key="5">
    <source>
        <dbReference type="ARBA" id="ARBA00022553"/>
    </source>
</evidence>
<feature type="domain" description="CS" evidence="12">
    <location>
        <begin position="72"/>
        <end position="165"/>
    </location>
</feature>
<evidence type="ECO:0000256" key="8">
    <source>
        <dbReference type="ARBA" id="ARBA00023242"/>
    </source>
</evidence>
<dbReference type="Pfam" id="PF04969">
    <property type="entry name" value="CS"/>
    <property type="match status" value="1"/>
</dbReference>
<dbReference type="GO" id="GO:0031625">
    <property type="term" value="F:ubiquitin protein ligase binding"/>
    <property type="evidence" value="ECO:0007669"/>
    <property type="project" value="InterPro"/>
</dbReference>
<dbReference type="SUPFAM" id="SSF49764">
    <property type="entry name" value="HSP20-like chaperones"/>
    <property type="match status" value="1"/>
</dbReference>
<dbReference type="CDD" id="cd06468">
    <property type="entry name" value="p23_CacyBP"/>
    <property type="match status" value="1"/>
</dbReference>
<dbReference type="EnsemblMetazoa" id="XM_008214262">
    <property type="protein sequence ID" value="XP_008212484"/>
    <property type="gene ID" value="LOC103317197"/>
</dbReference>
<evidence type="ECO:0000256" key="4">
    <source>
        <dbReference type="ARBA" id="ARBA00022490"/>
    </source>
</evidence>
<sequence>MTTRINEIKMDIDDLNSLLDKASRQKSKDVLNLEIRRLQTELLNLSQNQISTNQENKASKPVANSALKCYDVKLNNYAWDQTEDFIKIYVTLNNVQSLPKESVFCNFSNRSMDLHVRGLDNKNYELPINNLCEDINTSKSFYKVKTDMIIVYLAKKLKKNWTCVTSVEKRIKDAKATPSVSDPSDPNASLMSLMKKMYEDGDDEMKKTIAKAWTESQDKKTSLGGLPEI</sequence>
<evidence type="ECO:0000256" key="2">
    <source>
        <dbReference type="ARBA" id="ARBA00004496"/>
    </source>
</evidence>
<dbReference type="PROSITE" id="PS51048">
    <property type="entry name" value="SGS"/>
    <property type="match status" value="1"/>
</dbReference>
<proteinExistence type="predicted"/>
<dbReference type="PROSITE" id="PS51203">
    <property type="entry name" value="CS"/>
    <property type="match status" value="1"/>
</dbReference>
<name>A0A7M7HEU3_NASVI</name>
<dbReference type="KEGG" id="nvi:103317197"/>
<dbReference type="InterPro" id="IPR008978">
    <property type="entry name" value="HSP20-like_chaperone"/>
</dbReference>
<keyword evidence="8" id="KW-0539">Nucleus</keyword>
<dbReference type="InterPro" id="IPR037201">
    <property type="entry name" value="CacyBP_N"/>
</dbReference>
<dbReference type="Gene3D" id="4.10.860.10">
    <property type="entry name" value="UVR domain"/>
    <property type="match status" value="1"/>
</dbReference>
<dbReference type="InterPro" id="IPR007699">
    <property type="entry name" value="SGS_dom"/>
</dbReference>
<dbReference type="FunFam" id="2.60.40.790:FF:000006">
    <property type="entry name" value="calcyclin-binding protein-like"/>
    <property type="match status" value="1"/>
</dbReference>
<evidence type="ECO:0000313" key="14">
    <source>
        <dbReference type="Proteomes" id="UP000002358"/>
    </source>
</evidence>
<dbReference type="Pfam" id="PF09032">
    <property type="entry name" value="Siah-Interact_N"/>
    <property type="match status" value="1"/>
</dbReference>
<protein>
    <recommendedName>
        <fullName evidence="3">Calcyclin-binding protein</fullName>
    </recommendedName>
</protein>
<keyword evidence="7" id="KW-0007">Acetylation</keyword>
<dbReference type="OrthoDB" id="164025at2759"/>
<keyword evidence="6" id="KW-0833">Ubl conjugation pathway</keyword>
<evidence type="ECO:0000256" key="10">
    <source>
        <dbReference type="SAM" id="Coils"/>
    </source>
</evidence>
<comment type="subcellular location">
    <subcellularLocation>
        <location evidence="2">Cytoplasm</location>
    </subcellularLocation>
    <subcellularLocation>
        <location evidence="1">Nucleus</location>
    </subcellularLocation>
</comment>
<evidence type="ECO:0000259" key="12">
    <source>
        <dbReference type="PROSITE" id="PS51203"/>
    </source>
</evidence>
<evidence type="ECO:0000256" key="9">
    <source>
        <dbReference type="ARBA" id="ARBA00025145"/>
    </source>
</evidence>
<dbReference type="GO" id="GO:0005737">
    <property type="term" value="C:cytoplasm"/>
    <property type="evidence" value="ECO:0007669"/>
    <property type="project" value="UniProtKB-SubCell"/>
</dbReference>
<dbReference type="GO" id="GO:0044548">
    <property type="term" value="F:S100 protein binding"/>
    <property type="evidence" value="ECO:0007669"/>
    <property type="project" value="InterPro"/>
</dbReference>
<evidence type="ECO:0000256" key="7">
    <source>
        <dbReference type="ARBA" id="ARBA00022990"/>
    </source>
</evidence>
<comment type="function">
    <text evidence="9">May be involved in calcium-dependent ubiquitination and subsequent proteasomal degradation of target proteins. Probably serves as a molecular bridge in ubiquitin E3 complexes. Participates in the ubiquitin-mediated degradation of beta-catenin (CTNNB1).</text>
</comment>
<evidence type="ECO:0000256" key="3">
    <source>
        <dbReference type="ARBA" id="ARBA00015702"/>
    </source>
</evidence>
<dbReference type="OMA" id="YGWDQSA"/>
<dbReference type="SMR" id="A0A7M7HEU3"/>
<evidence type="ECO:0000256" key="1">
    <source>
        <dbReference type="ARBA" id="ARBA00004123"/>
    </source>
</evidence>
<dbReference type="GO" id="GO:0007507">
    <property type="term" value="P:heart development"/>
    <property type="evidence" value="ECO:0007669"/>
    <property type="project" value="TreeGrafter"/>
</dbReference>
<evidence type="ECO:0000259" key="11">
    <source>
        <dbReference type="PROSITE" id="PS51048"/>
    </source>
</evidence>
<feature type="domain" description="SGS" evidence="11">
    <location>
        <begin position="150"/>
        <end position="229"/>
    </location>
</feature>
<dbReference type="PANTHER" id="PTHR13164">
    <property type="entry name" value="CALICYLIN BINDING PROTEIN"/>
    <property type="match status" value="1"/>
</dbReference>
<evidence type="ECO:0000256" key="6">
    <source>
        <dbReference type="ARBA" id="ARBA00022786"/>
    </source>
</evidence>
<feature type="coiled-coil region" evidence="10">
    <location>
        <begin position="5"/>
        <end position="48"/>
    </location>
</feature>
<gene>
    <name evidence="13" type="primary">103317197</name>
</gene>
<keyword evidence="10" id="KW-0175">Coiled coil</keyword>
<dbReference type="InterPro" id="IPR037893">
    <property type="entry name" value="CS_CacyBP"/>
</dbReference>
<keyword evidence="4" id="KW-0963">Cytoplasm</keyword>
<dbReference type="AlphaFoldDB" id="A0A7M7HEU3"/>
<keyword evidence="5" id="KW-0597">Phosphoprotein</keyword>
<keyword evidence="14" id="KW-1185">Reference proteome</keyword>
<dbReference type="PANTHER" id="PTHR13164:SF3">
    <property type="entry name" value="CALCYCLIN-BINDING PROTEIN"/>
    <property type="match status" value="1"/>
</dbReference>
<dbReference type="Gene3D" id="2.60.40.790">
    <property type="match status" value="1"/>
</dbReference>
<dbReference type="InterPro" id="IPR007052">
    <property type="entry name" value="CS_dom"/>
</dbReference>